<keyword evidence="2" id="KW-1185">Reference proteome</keyword>
<evidence type="ECO:0000313" key="2">
    <source>
        <dbReference type="Proteomes" id="UP001501084"/>
    </source>
</evidence>
<sequence length="67" mass="7697">MSKQEWGIEDPADTFWFNTRTGQVEDGPQSLSVDRIGPFATREEAARAEEIVAERARKWREEEAAED</sequence>
<dbReference type="EMBL" id="BAAAOP010000005">
    <property type="protein sequence ID" value="GAA2187866.1"/>
    <property type="molecule type" value="Genomic_DNA"/>
</dbReference>
<accession>A0ABN3B6A1</accession>
<comment type="caution">
    <text evidence="1">The sequence shown here is derived from an EMBL/GenBank/DDBJ whole genome shotgun (WGS) entry which is preliminary data.</text>
</comment>
<protein>
    <recommendedName>
        <fullName evidence="3">Methionine aminopeptidase</fullName>
    </recommendedName>
</protein>
<dbReference type="RefSeq" id="WP_176698323.1">
    <property type="nucleotide sequence ID" value="NZ_BAAAOP010000005.1"/>
</dbReference>
<proteinExistence type="predicted"/>
<evidence type="ECO:0008006" key="3">
    <source>
        <dbReference type="Google" id="ProtNLM"/>
    </source>
</evidence>
<organism evidence="1 2">
    <name type="scientific">Leucobacter alluvii</name>
    <dbReference type="NCBI Taxonomy" id="340321"/>
    <lineage>
        <taxon>Bacteria</taxon>
        <taxon>Bacillati</taxon>
        <taxon>Actinomycetota</taxon>
        <taxon>Actinomycetes</taxon>
        <taxon>Micrococcales</taxon>
        <taxon>Microbacteriaceae</taxon>
        <taxon>Leucobacter</taxon>
    </lineage>
</organism>
<gene>
    <name evidence="1" type="ORF">GCM10009786_14580</name>
</gene>
<evidence type="ECO:0000313" key="1">
    <source>
        <dbReference type="EMBL" id="GAA2187866.1"/>
    </source>
</evidence>
<reference evidence="1 2" key="1">
    <citation type="journal article" date="2019" name="Int. J. Syst. Evol. Microbiol.">
        <title>The Global Catalogue of Microorganisms (GCM) 10K type strain sequencing project: providing services to taxonomists for standard genome sequencing and annotation.</title>
        <authorList>
            <consortium name="The Broad Institute Genomics Platform"/>
            <consortium name="The Broad Institute Genome Sequencing Center for Infectious Disease"/>
            <person name="Wu L."/>
            <person name="Ma J."/>
        </authorList>
    </citation>
    <scope>NUCLEOTIDE SEQUENCE [LARGE SCALE GENOMIC DNA]</scope>
    <source>
        <strain evidence="1 2">JCM 14919</strain>
    </source>
</reference>
<name>A0ABN3B6A1_9MICO</name>
<dbReference type="Proteomes" id="UP001501084">
    <property type="component" value="Unassembled WGS sequence"/>
</dbReference>